<name>A0ABX5YIP0_9PLAN</name>
<dbReference type="SUPFAM" id="SSF69572">
    <property type="entry name" value="Activating enzymes of the ubiquitin-like proteins"/>
    <property type="match status" value="1"/>
</dbReference>
<evidence type="ECO:0000256" key="1">
    <source>
        <dbReference type="ARBA" id="ARBA00022670"/>
    </source>
</evidence>
<evidence type="ECO:0000256" key="5">
    <source>
        <dbReference type="ARBA" id="ARBA00023049"/>
    </source>
</evidence>
<dbReference type="SUPFAM" id="SSF102712">
    <property type="entry name" value="JAB1/MPN domain"/>
    <property type="match status" value="1"/>
</dbReference>
<dbReference type="GO" id="GO:0061605">
    <property type="term" value="F:molybdopterin-synthase adenylyltransferase activity"/>
    <property type="evidence" value="ECO:0007669"/>
    <property type="project" value="UniProtKB-EC"/>
</dbReference>
<dbReference type="InterPro" id="IPR045886">
    <property type="entry name" value="ThiF/MoeB/HesA"/>
</dbReference>
<dbReference type="Pfam" id="PF00899">
    <property type="entry name" value="ThiF"/>
    <property type="match status" value="1"/>
</dbReference>
<dbReference type="GeneID" id="98646059"/>
<evidence type="ECO:0000313" key="8">
    <source>
        <dbReference type="Proteomes" id="UP000322887"/>
    </source>
</evidence>
<protein>
    <submittedName>
        <fullName evidence="7">Molybdopterin-synthase adenylyltransferase</fullName>
        <ecNumber evidence="7">2.7.7.80</ecNumber>
    </submittedName>
</protein>
<dbReference type="InterPro" id="IPR028090">
    <property type="entry name" value="JAB_dom_prok"/>
</dbReference>
<sequence>MNLPRQKQLPQGRFYNPEDLQECCLSNYDIGACDLENPGGVYRITRSVYNEIEKRIGNQPAETGGMLGGNRETGIVTHFHFDESASCSAATYSPDYQTLSQLLSEDWNPKGINLLGFVHSHPGSMAYPSGGDMTYASRILASNSAMQNLLMPIVVTKPNAGRFELVPFSAVRQGRSVEIQSMKFEIIDDESIEPRPDVDQYSEELIDYSASWLPKCFPLKVVAGSEDPSVRILSKLCMRYHHENGRPWTDTSNTFQRVIGAYDLERLSRCRVIYVGMGGAACFAEELARAGVGEHVLIDGDVVSESNLATQQTYREDIGRQKVDCVSERILSINPNAAVSAVPRFLDDNYTDTEFQSLVASPLRSGLVYNSNALPKISAKGVLPEVVLLCGLTDSFEAQARINRLALQYGIPALCAQVYASGEGAEVTFSHPDVTPACQRCVLGSRYRAYLEQNFQNNVTSDGTPIFSTTRLNAIKGFVGLALLQHGSKHPRWNQLLQRIGNRNLIQIRMSPELPLDVFDRVFGGGDQSRQLFDETVWLPQQPEGLETNHPTCPDCRATGNLLDAMGTFSDTRELHTK</sequence>
<dbReference type="RefSeq" id="WP_002648602.1">
    <property type="nucleotide sequence ID" value="NZ_CP042910.1"/>
</dbReference>
<dbReference type="Pfam" id="PF14464">
    <property type="entry name" value="Prok-JAB"/>
    <property type="match status" value="1"/>
</dbReference>
<keyword evidence="1" id="KW-0645">Protease</keyword>
<evidence type="ECO:0000313" key="7">
    <source>
        <dbReference type="EMBL" id="QEG15587.1"/>
    </source>
</evidence>
<feature type="domain" description="MPN" evidence="6">
    <location>
        <begin position="41"/>
        <end position="169"/>
    </location>
</feature>
<dbReference type="InterPro" id="IPR035985">
    <property type="entry name" value="Ubiquitin-activating_enz"/>
</dbReference>
<gene>
    <name evidence="7" type="primary">moeB_1</name>
    <name evidence="7" type="ORF">GmarT_14280</name>
</gene>
<evidence type="ECO:0000259" key="6">
    <source>
        <dbReference type="PROSITE" id="PS50249"/>
    </source>
</evidence>
<dbReference type="InterPro" id="IPR037518">
    <property type="entry name" value="MPN"/>
</dbReference>
<reference evidence="7 8" key="1">
    <citation type="submission" date="2019-08" db="EMBL/GenBank/DDBJ databases">
        <title>Deep-cultivation of Planctomycetes and their phenomic and genomic characterization uncovers novel biology.</title>
        <authorList>
            <person name="Wiegand S."/>
            <person name="Jogler M."/>
            <person name="Boedeker C."/>
            <person name="Pinto D."/>
            <person name="Vollmers J."/>
            <person name="Rivas-Marin E."/>
            <person name="Kohn T."/>
            <person name="Peeters S.H."/>
            <person name="Heuer A."/>
            <person name="Rast P."/>
            <person name="Oberbeckmann S."/>
            <person name="Bunk B."/>
            <person name="Jeske O."/>
            <person name="Meyerdierks A."/>
            <person name="Storesund J.E."/>
            <person name="Kallscheuer N."/>
            <person name="Luecker S."/>
            <person name="Lage O.M."/>
            <person name="Pohl T."/>
            <person name="Merkel B.J."/>
            <person name="Hornburger P."/>
            <person name="Mueller R.-W."/>
            <person name="Bruemmer F."/>
            <person name="Labrenz M."/>
            <person name="Spormann A.M."/>
            <person name="Op den Camp H."/>
            <person name="Overmann J."/>
            <person name="Amann R."/>
            <person name="Jetten M.S.M."/>
            <person name="Mascher T."/>
            <person name="Medema M.H."/>
            <person name="Devos D.P."/>
            <person name="Kaster A.-K."/>
            <person name="Ovreas L."/>
            <person name="Rohde M."/>
            <person name="Galperin M.Y."/>
            <person name="Jogler C."/>
        </authorList>
    </citation>
    <scope>NUCLEOTIDE SEQUENCE [LARGE SCALE GENOMIC DNA]</scope>
    <source>
        <strain evidence="7 8">DSM 8797</strain>
    </source>
</reference>
<keyword evidence="7" id="KW-0548">Nucleotidyltransferase</keyword>
<dbReference type="PANTHER" id="PTHR43267">
    <property type="entry name" value="TRNA THREONYLCARBAMOYLADENOSINE DEHYDRATASE"/>
    <property type="match status" value="1"/>
</dbReference>
<organism evidence="7 8">
    <name type="scientific">Gimesia maris</name>
    <dbReference type="NCBI Taxonomy" id="122"/>
    <lineage>
        <taxon>Bacteria</taxon>
        <taxon>Pseudomonadati</taxon>
        <taxon>Planctomycetota</taxon>
        <taxon>Planctomycetia</taxon>
        <taxon>Planctomycetales</taxon>
        <taxon>Planctomycetaceae</taxon>
        <taxon>Gimesia</taxon>
    </lineage>
</organism>
<proteinExistence type="predicted"/>
<evidence type="ECO:0000256" key="4">
    <source>
        <dbReference type="ARBA" id="ARBA00022833"/>
    </source>
</evidence>
<dbReference type="Proteomes" id="UP000322887">
    <property type="component" value="Chromosome"/>
</dbReference>
<keyword evidence="3" id="KW-0378">Hydrolase</keyword>
<evidence type="ECO:0000256" key="3">
    <source>
        <dbReference type="ARBA" id="ARBA00022801"/>
    </source>
</evidence>
<accession>A0ABX5YIP0</accession>
<dbReference type="EMBL" id="CP042910">
    <property type="protein sequence ID" value="QEG15587.1"/>
    <property type="molecule type" value="Genomic_DNA"/>
</dbReference>
<dbReference type="Gene3D" id="3.40.140.10">
    <property type="entry name" value="Cytidine Deaminase, domain 2"/>
    <property type="match status" value="1"/>
</dbReference>
<dbReference type="PANTHER" id="PTHR43267:SF1">
    <property type="entry name" value="TRNA THREONYLCARBAMOYLADENOSINE DEHYDRATASE"/>
    <property type="match status" value="1"/>
</dbReference>
<keyword evidence="4" id="KW-0862">Zinc</keyword>
<keyword evidence="8" id="KW-1185">Reference proteome</keyword>
<keyword evidence="2" id="KW-0479">Metal-binding</keyword>
<dbReference type="PROSITE" id="PS50249">
    <property type="entry name" value="MPN"/>
    <property type="match status" value="1"/>
</dbReference>
<dbReference type="InterPro" id="IPR000594">
    <property type="entry name" value="ThiF_NAD_FAD-bd"/>
</dbReference>
<keyword evidence="5" id="KW-0482">Metalloprotease</keyword>
<evidence type="ECO:0000256" key="2">
    <source>
        <dbReference type="ARBA" id="ARBA00022723"/>
    </source>
</evidence>
<dbReference type="EC" id="2.7.7.80" evidence="7"/>
<dbReference type="Gene3D" id="3.40.50.720">
    <property type="entry name" value="NAD(P)-binding Rossmann-like Domain"/>
    <property type="match status" value="1"/>
</dbReference>
<keyword evidence="7" id="KW-0808">Transferase</keyword>